<accession>A0A8J2FN94</accession>
<comment type="caution">
    <text evidence="1">The sequence shown here is derived from an EMBL/GenBank/DDBJ whole genome shotgun (WGS) entry which is preliminary data.</text>
</comment>
<reference evidence="1" key="1">
    <citation type="submission" date="2021-02" db="EMBL/GenBank/DDBJ databases">
        <authorList>
            <person name="Cremers G."/>
            <person name="Picone N."/>
        </authorList>
    </citation>
    <scope>NUCLEOTIDE SEQUENCE</scope>
    <source>
        <strain evidence="1">PQ17</strain>
    </source>
</reference>
<dbReference type="AlphaFoldDB" id="A0A8J2FN94"/>
<protein>
    <submittedName>
        <fullName evidence="1">Uncharacterized protein</fullName>
    </submittedName>
</protein>
<organism evidence="1 2">
    <name type="scientific">Candidatus Methylacidithermus pantelleriae</name>
    <dbReference type="NCBI Taxonomy" id="2744239"/>
    <lineage>
        <taxon>Bacteria</taxon>
        <taxon>Pseudomonadati</taxon>
        <taxon>Verrucomicrobiota</taxon>
        <taxon>Methylacidiphilae</taxon>
        <taxon>Methylacidiphilales</taxon>
        <taxon>Methylacidiphilaceae</taxon>
        <taxon>Candidatus Methylacidithermus</taxon>
    </lineage>
</organism>
<proteinExistence type="predicted"/>
<evidence type="ECO:0000313" key="1">
    <source>
        <dbReference type="EMBL" id="CAF0694327.1"/>
    </source>
</evidence>
<keyword evidence="2" id="KW-1185">Reference proteome</keyword>
<sequence>MMELSRFPSLSDKKRCILPYMGYAEASIVCAVNVAKMRFLNGKRSGDKPSTTCGGWFVCAGVKQGNLCDANRGSRDEGN</sequence>
<name>A0A8J2FN94_9BACT</name>
<dbReference type="Proteomes" id="UP000663859">
    <property type="component" value="Unassembled WGS sequence"/>
</dbReference>
<evidence type="ECO:0000313" key="2">
    <source>
        <dbReference type="Proteomes" id="UP000663859"/>
    </source>
</evidence>
<gene>
    <name evidence="1" type="ORF">MPNT_160016</name>
</gene>
<dbReference type="EMBL" id="CAJNOB010000008">
    <property type="protein sequence ID" value="CAF0694327.1"/>
    <property type="molecule type" value="Genomic_DNA"/>
</dbReference>